<dbReference type="Proteomes" id="UP000199623">
    <property type="component" value="Unassembled WGS sequence"/>
</dbReference>
<evidence type="ECO:0000313" key="2">
    <source>
        <dbReference type="Proteomes" id="UP000199623"/>
    </source>
</evidence>
<proteinExistence type="predicted"/>
<keyword evidence="2" id="KW-1185">Reference proteome</keyword>
<organism evidence="1 2">
    <name type="scientific">Lentzea fradiae</name>
    <dbReference type="NCBI Taxonomy" id="200378"/>
    <lineage>
        <taxon>Bacteria</taxon>
        <taxon>Bacillati</taxon>
        <taxon>Actinomycetota</taxon>
        <taxon>Actinomycetes</taxon>
        <taxon>Pseudonocardiales</taxon>
        <taxon>Pseudonocardiaceae</taxon>
        <taxon>Lentzea</taxon>
    </lineage>
</organism>
<reference evidence="2" key="1">
    <citation type="submission" date="2016-10" db="EMBL/GenBank/DDBJ databases">
        <authorList>
            <person name="Varghese N."/>
            <person name="Submissions S."/>
        </authorList>
    </citation>
    <scope>NUCLEOTIDE SEQUENCE [LARGE SCALE GENOMIC DNA]</scope>
    <source>
        <strain evidence="2">CGMCC 4.3506</strain>
    </source>
</reference>
<dbReference type="AlphaFoldDB" id="A0A1G8DJJ5"/>
<evidence type="ECO:0000313" key="1">
    <source>
        <dbReference type="EMBL" id="SDH57824.1"/>
    </source>
</evidence>
<protein>
    <submittedName>
        <fullName evidence="1">Uncharacterized protein</fullName>
    </submittedName>
</protein>
<accession>A0A1G8DJJ5</accession>
<sequence length="32" mass="3504">MNPNEIIHGLTDLVSVMPVSFWAIGMSRVSCV</sequence>
<dbReference type="EMBL" id="FNCC01000030">
    <property type="protein sequence ID" value="SDH57824.1"/>
    <property type="molecule type" value="Genomic_DNA"/>
</dbReference>
<gene>
    <name evidence="1" type="ORF">SAMN05216553_13024</name>
</gene>
<name>A0A1G8DJJ5_9PSEU</name>